<organism evidence="3 4">
    <name type="scientific">Cutaneotrichosporon oleaginosum</name>
    <dbReference type="NCBI Taxonomy" id="879819"/>
    <lineage>
        <taxon>Eukaryota</taxon>
        <taxon>Fungi</taxon>
        <taxon>Dikarya</taxon>
        <taxon>Basidiomycota</taxon>
        <taxon>Agaricomycotina</taxon>
        <taxon>Tremellomycetes</taxon>
        <taxon>Trichosporonales</taxon>
        <taxon>Trichosporonaceae</taxon>
        <taxon>Cutaneotrichosporon</taxon>
    </lineage>
</organism>
<dbReference type="InterPro" id="IPR045168">
    <property type="entry name" value="YTH_prot"/>
</dbReference>
<keyword evidence="4" id="KW-1185">Reference proteome</keyword>
<dbReference type="GeneID" id="28980811"/>
<evidence type="ECO:0000313" key="4">
    <source>
        <dbReference type="Proteomes" id="UP000053611"/>
    </source>
</evidence>
<dbReference type="STRING" id="879819.A0A0J0XVK0"/>
<dbReference type="PROSITE" id="PS50882">
    <property type="entry name" value="YTH"/>
    <property type="match status" value="1"/>
</dbReference>
<dbReference type="GO" id="GO:0000381">
    <property type="term" value="P:regulation of alternative mRNA splicing, via spliceosome"/>
    <property type="evidence" value="ECO:0007669"/>
    <property type="project" value="TreeGrafter"/>
</dbReference>
<dbReference type="CDD" id="cd21134">
    <property type="entry name" value="YTH"/>
    <property type="match status" value="1"/>
</dbReference>
<dbReference type="Gene3D" id="3.30.70.330">
    <property type="match status" value="1"/>
</dbReference>
<gene>
    <name evidence="3" type="ORF">CC85DRAFT_241360</name>
</gene>
<evidence type="ECO:0000313" key="3">
    <source>
        <dbReference type="EMBL" id="KLT45073.1"/>
    </source>
</evidence>
<proteinExistence type="predicted"/>
<dbReference type="InterPro" id="IPR007275">
    <property type="entry name" value="YTH_domain"/>
</dbReference>
<dbReference type="PANTHER" id="PTHR12357:SF3">
    <property type="entry name" value="YTH DOMAIN-CONTAINING PROTEIN 1"/>
    <property type="match status" value="1"/>
</dbReference>
<dbReference type="AlphaFoldDB" id="A0A0J0XVK0"/>
<feature type="compositionally biased region" description="Basic and acidic residues" evidence="1">
    <location>
        <begin position="21"/>
        <end position="33"/>
    </location>
</feature>
<reference evidence="3 4" key="1">
    <citation type="submission" date="2015-03" db="EMBL/GenBank/DDBJ databases">
        <title>Genomics and transcriptomics of the oil-accumulating basidiomycete yeast T. oleaginosus allow insights into substrate utilization and the diverse evolutionary trajectories of mating systems in fungi.</title>
        <authorList>
            <consortium name="DOE Joint Genome Institute"/>
            <person name="Kourist R."/>
            <person name="Kracht O."/>
            <person name="Bracharz F."/>
            <person name="Lipzen A."/>
            <person name="Nolan M."/>
            <person name="Ohm R."/>
            <person name="Grigoriev I."/>
            <person name="Sun S."/>
            <person name="Heitman J."/>
            <person name="Bruck T."/>
            <person name="Nowrousian M."/>
        </authorList>
    </citation>
    <scope>NUCLEOTIDE SEQUENCE [LARGE SCALE GENOMIC DNA]</scope>
    <source>
        <strain evidence="3 4">IBC0246</strain>
    </source>
</reference>
<evidence type="ECO:0000256" key="1">
    <source>
        <dbReference type="SAM" id="MobiDB-lite"/>
    </source>
</evidence>
<dbReference type="Pfam" id="PF04146">
    <property type="entry name" value="YTH"/>
    <property type="match status" value="1"/>
</dbReference>
<dbReference type="GO" id="GO:0000398">
    <property type="term" value="P:mRNA splicing, via spliceosome"/>
    <property type="evidence" value="ECO:0007669"/>
    <property type="project" value="TreeGrafter"/>
</dbReference>
<sequence>MSAPGDESSKPARPNQSHQSHQHDGERERKEYHPQPPARRSEWVMWVGNVPSNVSHEELWRFFNTTTPPSALSNPSEPWRGPSSIFLISRSSCAFVNFSSQADLDRAVPFFHGLSLRPWDPRCPRMVCRVRHKDDDLRAGVGAQRGVGMHRAWVEQQKQAEKNLSPKAPNLELPDHPHSQSSSSNHKSSASFASTNSSFLVHHFPKRYFILKSLTISDLEEAVKTCQWKTQRHNQPILDQAFRTSQEVYLIFGANRSGEFFGYAKMPDDGGADGLAAPFQLQWVKIAPLSFFRTRHLRNPWNGDREVKVSRDGTEVEPSES</sequence>
<dbReference type="SUPFAM" id="SSF54928">
    <property type="entry name" value="RNA-binding domain, RBD"/>
    <property type="match status" value="1"/>
</dbReference>
<name>A0A0J0XVK0_9TREE</name>
<dbReference type="PANTHER" id="PTHR12357">
    <property type="entry name" value="YTH YT521-B HOMOLOGY DOMAIN-CONTAINING"/>
    <property type="match status" value="1"/>
</dbReference>
<dbReference type="OrthoDB" id="6103986at2759"/>
<dbReference type="CDD" id="cd00590">
    <property type="entry name" value="RRM_SF"/>
    <property type="match status" value="1"/>
</dbReference>
<dbReference type="RefSeq" id="XP_018281564.1">
    <property type="nucleotide sequence ID" value="XM_018420208.1"/>
</dbReference>
<dbReference type="GO" id="GO:0005654">
    <property type="term" value="C:nucleoplasm"/>
    <property type="evidence" value="ECO:0007669"/>
    <property type="project" value="TreeGrafter"/>
</dbReference>
<dbReference type="GO" id="GO:0003729">
    <property type="term" value="F:mRNA binding"/>
    <property type="evidence" value="ECO:0007669"/>
    <property type="project" value="TreeGrafter"/>
</dbReference>
<evidence type="ECO:0000259" key="2">
    <source>
        <dbReference type="PROSITE" id="PS50882"/>
    </source>
</evidence>
<dbReference type="InterPro" id="IPR035979">
    <property type="entry name" value="RBD_domain_sf"/>
</dbReference>
<accession>A0A0J0XVK0</accession>
<dbReference type="Proteomes" id="UP000053611">
    <property type="component" value="Unassembled WGS sequence"/>
</dbReference>
<dbReference type="GO" id="GO:1990247">
    <property type="term" value="F:N6-methyladenosine-containing RNA reader activity"/>
    <property type="evidence" value="ECO:0007669"/>
    <property type="project" value="TreeGrafter"/>
</dbReference>
<dbReference type="EMBL" id="KQ087183">
    <property type="protein sequence ID" value="KLT45073.1"/>
    <property type="molecule type" value="Genomic_DNA"/>
</dbReference>
<dbReference type="Gene3D" id="3.10.590.10">
    <property type="entry name" value="ph1033 like domains"/>
    <property type="match status" value="1"/>
</dbReference>
<feature type="compositionally biased region" description="Low complexity" evidence="1">
    <location>
        <begin position="179"/>
        <end position="189"/>
    </location>
</feature>
<feature type="domain" description="YTH" evidence="2">
    <location>
        <begin position="206"/>
        <end position="321"/>
    </location>
</feature>
<feature type="region of interest" description="Disordered" evidence="1">
    <location>
        <begin position="166"/>
        <end position="189"/>
    </location>
</feature>
<protein>
    <recommendedName>
        <fullName evidence="2">YTH domain-containing protein</fullName>
    </recommendedName>
</protein>
<dbReference type="InterPro" id="IPR012677">
    <property type="entry name" value="Nucleotide-bd_a/b_plait_sf"/>
</dbReference>
<feature type="region of interest" description="Disordered" evidence="1">
    <location>
        <begin position="1"/>
        <end position="37"/>
    </location>
</feature>